<keyword evidence="2" id="KW-1185">Reference proteome</keyword>
<dbReference type="AlphaFoldDB" id="A0A1U7U6G5"/>
<evidence type="ECO:0000256" key="1">
    <source>
        <dbReference type="SAM" id="MobiDB-lite"/>
    </source>
</evidence>
<dbReference type="CTD" id="339779"/>
<accession>A0A1U7U6G5</accession>
<dbReference type="InterPro" id="IPR031461">
    <property type="entry name" value="DUF4679"/>
</dbReference>
<evidence type="ECO:0000313" key="3">
    <source>
        <dbReference type="RefSeq" id="XP_008061481.2"/>
    </source>
</evidence>
<dbReference type="KEGG" id="csyr:103265636"/>
<protein>
    <submittedName>
        <fullName evidence="3">Proline-rich protein 30</fullName>
    </submittedName>
</protein>
<feature type="region of interest" description="Disordered" evidence="1">
    <location>
        <begin position="1"/>
        <end position="145"/>
    </location>
</feature>
<organism evidence="2 3">
    <name type="scientific">Carlito syrichta</name>
    <name type="common">Philippine tarsier</name>
    <name type="synonym">Tarsius syrichta</name>
    <dbReference type="NCBI Taxonomy" id="1868482"/>
    <lineage>
        <taxon>Eukaryota</taxon>
        <taxon>Metazoa</taxon>
        <taxon>Chordata</taxon>
        <taxon>Craniata</taxon>
        <taxon>Vertebrata</taxon>
        <taxon>Euteleostomi</taxon>
        <taxon>Mammalia</taxon>
        <taxon>Eutheria</taxon>
        <taxon>Euarchontoglires</taxon>
        <taxon>Primates</taxon>
        <taxon>Haplorrhini</taxon>
        <taxon>Tarsiiformes</taxon>
        <taxon>Tarsiidae</taxon>
        <taxon>Carlito</taxon>
    </lineage>
</organism>
<feature type="compositionally biased region" description="Polar residues" evidence="1">
    <location>
        <begin position="65"/>
        <end position="85"/>
    </location>
</feature>
<dbReference type="RefSeq" id="XP_008061481.2">
    <property type="nucleotide sequence ID" value="XM_008063290.2"/>
</dbReference>
<dbReference type="GeneID" id="103265636"/>
<dbReference type="Pfam" id="PF15728">
    <property type="entry name" value="DUF4679"/>
    <property type="match status" value="1"/>
</dbReference>
<sequence>MLPQDKSQAPQDPVPAGCPPRGLSPLTGSSAPGLQPLPTSRPPVSSPTPPPFLFPTSPRSPGFQFCSSDSNSDSAPRPCSSSPATSPALFHQNHLSLSPPRSSSPPSRCLCPSPPSRQAWRWQQHPDPARPGAAGRCAASERGPVELGDPGALAQALAARLGCRSIARDLRLLLLHRLSLGELCMYPN</sequence>
<proteinExistence type="predicted"/>
<feature type="compositionally biased region" description="Polar residues" evidence="1">
    <location>
        <begin position="1"/>
        <end position="10"/>
    </location>
</feature>
<dbReference type="Proteomes" id="UP000189704">
    <property type="component" value="Unplaced"/>
</dbReference>
<name>A0A1U7U6G5_CARSF</name>
<feature type="compositionally biased region" description="Low complexity" evidence="1">
    <location>
        <begin position="95"/>
        <end position="111"/>
    </location>
</feature>
<dbReference type="PANTHER" id="PTHR22235:SF2">
    <property type="entry name" value="PROLINE-RICH PROTEIN 30"/>
    <property type="match status" value="1"/>
</dbReference>
<feature type="compositionally biased region" description="Pro residues" evidence="1">
    <location>
        <begin position="39"/>
        <end position="53"/>
    </location>
</feature>
<dbReference type="PANTHER" id="PTHR22235">
    <property type="entry name" value="PROLINE-RICH PROTEIN 30"/>
    <property type="match status" value="1"/>
</dbReference>
<evidence type="ECO:0000313" key="2">
    <source>
        <dbReference type="Proteomes" id="UP000189704"/>
    </source>
</evidence>
<gene>
    <name evidence="3" type="primary">PRR30</name>
</gene>
<reference evidence="3" key="1">
    <citation type="submission" date="2025-08" db="UniProtKB">
        <authorList>
            <consortium name="RefSeq"/>
        </authorList>
    </citation>
    <scope>IDENTIFICATION</scope>
</reference>